<evidence type="ECO:0000313" key="3">
    <source>
        <dbReference type="EMBL" id="ASM76046.1"/>
    </source>
</evidence>
<keyword evidence="1 3" id="KW-0378">Hydrolase</keyword>
<proteinExistence type="predicted"/>
<feature type="domain" description="Isochorismatase-like" evidence="2">
    <location>
        <begin position="17"/>
        <end position="171"/>
    </location>
</feature>
<evidence type="ECO:0000313" key="4">
    <source>
        <dbReference type="Proteomes" id="UP000199729"/>
    </source>
</evidence>
<dbReference type="EMBL" id="CP022423">
    <property type="protein sequence ID" value="ASM76046.1"/>
    <property type="molecule type" value="Genomic_DNA"/>
</dbReference>
<name>A0A221KAL8_VITFI</name>
<organism evidence="3 4">
    <name type="scientific">Vitreoscilla filiformis</name>
    <dbReference type="NCBI Taxonomy" id="63"/>
    <lineage>
        <taxon>Bacteria</taxon>
        <taxon>Pseudomonadati</taxon>
        <taxon>Pseudomonadota</taxon>
        <taxon>Betaproteobacteria</taxon>
        <taxon>Neisseriales</taxon>
        <taxon>Neisseriaceae</taxon>
        <taxon>Vitreoscilla</taxon>
    </lineage>
</organism>
<dbReference type="AlphaFoldDB" id="A0A221KAL8"/>
<sequence length="203" mass="21985">MLAMTNTATPSLRHPSTALLVIDVQASFPARPYWRAEGAPTFLAATNQLIAGFEAAGLPIVRVLHEDGPARTDNPFSTLSGLVRPLDGLREFTPALTVLKHRHSALVGTELGIWLHQQGIRRLVVTGIRTEQCCETTTRHASDEGWTVDYVPDATLTFDMTTPTGERLSAAQIVERTVTVLAGRFATICTPEQALQRATEAAA</sequence>
<accession>A0A221KAL8</accession>
<dbReference type="Proteomes" id="UP000199729">
    <property type="component" value="Chromosome"/>
</dbReference>
<dbReference type="KEGG" id="vff:VITFI_CDS0267"/>
<dbReference type="Pfam" id="PF00857">
    <property type="entry name" value="Isochorismatase"/>
    <property type="match status" value="1"/>
</dbReference>
<dbReference type="Gene3D" id="3.40.50.850">
    <property type="entry name" value="Isochorismatase-like"/>
    <property type="match status" value="1"/>
</dbReference>
<keyword evidence="4" id="KW-1185">Reference proteome</keyword>
<dbReference type="PANTHER" id="PTHR43540">
    <property type="entry name" value="PEROXYUREIDOACRYLATE/UREIDOACRYLATE AMIDOHYDROLASE-RELATED"/>
    <property type="match status" value="1"/>
</dbReference>
<reference evidence="3 4" key="1">
    <citation type="submission" date="2017-07" db="EMBL/GenBank/DDBJ databases">
        <title>Complete Genome Sequence of the cosmetic ferment Vitreoscilla filiformis (ATCC15551).</title>
        <authorList>
            <person name="Contreras S."/>
            <person name="Sagory-Zalkind P."/>
            <person name="Blanquart H."/>
            <person name="Iltis A."/>
            <person name="Morand S.C."/>
        </authorList>
    </citation>
    <scope>NUCLEOTIDE SEQUENCE [LARGE SCALE GENOMIC DNA]</scope>
    <source>
        <strain evidence="3 4">ATCC 15551</strain>
    </source>
</reference>
<dbReference type="InterPro" id="IPR050272">
    <property type="entry name" value="Isochorismatase-like_hydrls"/>
</dbReference>
<dbReference type="PANTHER" id="PTHR43540:SF6">
    <property type="entry name" value="ISOCHORISMATASE-LIKE DOMAIN-CONTAINING PROTEIN"/>
    <property type="match status" value="1"/>
</dbReference>
<dbReference type="InterPro" id="IPR036380">
    <property type="entry name" value="Isochorismatase-like_sf"/>
</dbReference>
<protein>
    <submittedName>
        <fullName evidence="3">Isochorismatase hydrolase</fullName>
    </submittedName>
</protein>
<evidence type="ECO:0000256" key="1">
    <source>
        <dbReference type="ARBA" id="ARBA00022801"/>
    </source>
</evidence>
<dbReference type="SUPFAM" id="SSF52499">
    <property type="entry name" value="Isochorismatase-like hydrolases"/>
    <property type="match status" value="1"/>
</dbReference>
<dbReference type="InterPro" id="IPR000868">
    <property type="entry name" value="Isochorismatase-like_dom"/>
</dbReference>
<dbReference type="GO" id="GO:0016787">
    <property type="term" value="F:hydrolase activity"/>
    <property type="evidence" value="ECO:0007669"/>
    <property type="project" value="UniProtKB-KW"/>
</dbReference>
<evidence type="ECO:0000259" key="2">
    <source>
        <dbReference type="Pfam" id="PF00857"/>
    </source>
</evidence>
<gene>
    <name evidence="3" type="ORF">VITFI_CDS0267</name>
</gene>